<protein>
    <submittedName>
        <fullName evidence="4">LCP family protein required for cell wall assembly</fullName>
    </submittedName>
</protein>
<proteinExistence type="inferred from homology"/>
<reference evidence="4 5" key="1">
    <citation type="submission" date="2020-08" db="EMBL/GenBank/DDBJ databases">
        <title>Genomic Encyclopedia of Type Strains, Phase IV (KMG-IV): sequencing the most valuable type-strain genomes for metagenomic binning, comparative biology and taxonomic classification.</title>
        <authorList>
            <person name="Goeker M."/>
        </authorList>
    </citation>
    <scope>NUCLEOTIDE SEQUENCE [LARGE SCALE GENOMIC DNA]</scope>
    <source>
        <strain evidence="4 5">DSM 24661</strain>
    </source>
</reference>
<feature type="domain" description="Cell envelope-related transcriptional attenuator" evidence="3">
    <location>
        <begin position="107"/>
        <end position="246"/>
    </location>
</feature>
<evidence type="ECO:0000259" key="3">
    <source>
        <dbReference type="Pfam" id="PF03816"/>
    </source>
</evidence>
<comment type="similarity">
    <text evidence="1">Belongs to the LytR/CpsA/Psr (LCP) family.</text>
</comment>
<keyword evidence="2" id="KW-1133">Transmembrane helix</keyword>
<gene>
    <name evidence="4" type="ORF">HNR32_001614</name>
</gene>
<dbReference type="PANTHER" id="PTHR33392:SF6">
    <property type="entry name" value="POLYISOPRENYL-TEICHOIC ACID--PEPTIDOGLYCAN TEICHOIC ACID TRANSFERASE TAGU"/>
    <property type="match status" value="1"/>
</dbReference>
<dbReference type="InterPro" id="IPR004474">
    <property type="entry name" value="LytR_CpsA_psr"/>
</dbReference>
<dbReference type="RefSeq" id="WP_183861427.1">
    <property type="nucleotide sequence ID" value="NZ_JACHFH010000018.1"/>
</dbReference>
<dbReference type="EMBL" id="JACHFH010000018">
    <property type="protein sequence ID" value="MBB5336465.1"/>
    <property type="molecule type" value="Genomic_DNA"/>
</dbReference>
<comment type="caution">
    <text evidence="4">The sequence shown here is derived from an EMBL/GenBank/DDBJ whole genome shotgun (WGS) entry which is preliminary data.</text>
</comment>
<accession>A0A840UVJ5</accession>
<dbReference type="PANTHER" id="PTHR33392">
    <property type="entry name" value="POLYISOPRENYL-TEICHOIC ACID--PEPTIDOGLYCAN TEICHOIC ACID TRANSFERASE TAGU"/>
    <property type="match status" value="1"/>
</dbReference>
<dbReference type="Proteomes" id="UP000559117">
    <property type="component" value="Unassembled WGS sequence"/>
</dbReference>
<evidence type="ECO:0000313" key="5">
    <source>
        <dbReference type="Proteomes" id="UP000559117"/>
    </source>
</evidence>
<sequence>MANNKRRVSAVDKKVVRKQRRPKLWRIILFLCLIGGLCWGIIRAGMWLYDSSISLYASAEKAYTQYQNTHAANAQTSATPKIPLAYKQLDNILFIGIKDYNNLNDNASTMFLFNINHNDNSISILQIPVNTAISANKSYMAIGDVQKTGIANTMQAVSKLLGINITQYIIMDESTLLQLLAGFNGFDLYVPTDMNYEDIPGNTSIHLKQGYQHLNSKQLLEYLQYRSDDLNDISKAERQKDFLQKLPDYVYSSDFLFNIPSTISIINKSLITNTDLLSPGNIKNYLWAINKNSLTIKILPGHFSADGHYWLPAPADTINAAINKLFFINDK</sequence>
<dbReference type="InterPro" id="IPR050922">
    <property type="entry name" value="LytR/CpsA/Psr_CW_biosynth"/>
</dbReference>
<dbReference type="AlphaFoldDB" id="A0A840UVJ5"/>
<dbReference type="Gene3D" id="3.40.630.190">
    <property type="entry name" value="LCP protein"/>
    <property type="match status" value="1"/>
</dbReference>
<name>A0A840UVJ5_9FIRM</name>
<evidence type="ECO:0000313" key="4">
    <source>
        <dbReference type="EMBL" id="MBB5336465.1"/>
    </source>
</evidence>
<evidence type="ECO:0000256" key="1">
    <source>
        <dbReference type="ARBA" id="ARBA00006068"/>
    </source>
</evidence>
<evidence type="ECO:0000256" key="2">
    <source>
        <dbReference type="SAM" id="Phobius"/>
    </source>
</evidence>
<keyword evidence="5" id="KW-1185">Reference proteome</keyword>
<dbReference type="Pfam" id="PF03816">
    <property type="entry name" value="LytR_cpsA_psr"/>
    <property type="match status" value="1"/>
</dbReference>
<keyword evidence="2" id="KW-0472">Membrane</keyword>
<feature type="transmembrane region" description="Helical" evidence="2">
    <location>
        <begin position="27"/>
        <end position="49"/>
    </location>
</feature>
<organism evidence="4 5">
    <name type="scientific">Pectinatus brassicae</name>
    <dbReference type="NCBI Taxonomy" id="862415"/>
    <lineage>
        <taxon>Bacteria</taxon>
        <taxon>Bacillati</taxon>
        <taxon>Bacillota</taxon>
        <taxon>Negativicutes</taxon>
        <taxon>Selenomonadales</taxon>
        <taxon>Selenomonadaceae</taxon>
        <taxon>Pectinatus</taxon>
    </lineage>
</organism>
<keyword evidence="2" id="KW-0812">Transmembrane</keyword>